<dbReference type="EMBL" id="MSCK01000001">
    <property type="protein sequence ID" value="PQJ72654.1"/>
    <property type="molecule type" value="Genomic_DNA"/>
</dbReference>
<evidence type="ECO:0000259" key="4">
    <source>
        <dbReference type="Pfam" id="PF24208"/>
    </source>
</evidence>
<keyword evidence="6" id="KW-1185">Reference proteome</keyword>
<evidence type="ECO:0000259" key="3">
    <source>
        <dbReference type="Pfam" id="PF18962"/>
    </source>
</evidence>
<evidence type="ECO:0000313" key="6">
    <source>
        <dbReference type="Proteomes" id="UP000247345"/>
    </source>
</evidence>
<keyword evidence="1 2" id="KW-0732">Signal</keyword>
<evidence type="ECO:0000256" key="1">
    <source>
        <dbReference type="ARBA" id="ARBA00022729"/>
    </source>
</evidence>
<dbReference type="NCBIfam" id="TIGR04183">
    <property type="entry name" value="Por_Secre_tail"/>
    <property type="match status" value="1"/>
</dbReference>
<dbReference type="Gene3D" id="2.60.40.10">
    <property type="entry name" value="Immunoglobulins"/>
    <property type="match status" value="1"/>
</dbReference>
<dbReference type="OrthoDB" id="188639at2"/>
<dbReference type="InterPro" id="IPR012334">
    <property type="entry name" value="Pectin_lyas_fold"/>
</dbReference>
<dbReference type="Pfam" id="PF24208">
    <property type="entry name" value="Beta-tre_PLH30"/>
    <property type="match status" value="1"/>
</dbReference>
<dbReference type="AlphaFoldDB" id="A0A2P6CCL8"/>
<feature type="domain" description="Secretion system C-terminal sorting" evidence="3">
    <location>
        <begin position="747"/>
        <end position="819"/>
    </location>
</feature>
<organism evidence="5 6">
    <name type="scientific">Polaribacter butkevichii</name>
    <dbReference type="NCBI Taxonomy" id="218490"/>
    <lineage>
        <taxon>Bacteria</taxon>
        <taxon>Pseudomonadati</taxon>
        <taxon>Bacteroidota</taxon>
        <taxon>Flavobacteriia</taxon>
        <taxon>Flavobacteriales</taxon>
        <taxon>Flavobacteriaceae</taxon>
    </lineage>
</organism>
<dbReference type="Gene3D" id="2.160.20.10">
    <property type="entry name" value="Single-stranded right-handed beta-helix, Pectin lyase-like"/>
    <property type="match status" value="1"/>
</dbReference>
<dbReference type="RefSeq" id="WP_105048313.1">
    <property type="nucleotide sequence ID" value="NZ_CP150661.1"/>
</dbReference>
<feature type="signal peptide" evidence="2">
    <location>
        <begin position="1"/>
        <end position="18"/>
    </location>
</feature>
<feature type="domain" description="Endo-acting ulvan lyase beta-trefoil" evidence="4">
    <location>
        <begin position="605"/>
        <end position="726"/>
    </location>
</feature>
<dbReference type="InterPro" id="IPR057036">
    <property type="entry name" value="Beta-tre_PLH30"/>
</dbReference>
<dbReference type="InterPro" id="IPR026444">
    <property type="entry name" value="Secre_tail"/>
</dbReference>
<reference evidence="5 6" key="1">
    <citation type="submission" date="2016-12" db="EMBL/GenBank/DDBJ databases">
        <title>Trade-off between light-utilization and light-protection in marine flavobacteria.</title>
        <authorList>
            <person name="Kumagai Y."/>
            <person name="Yoshizawa S."/>
            <person name="Kogure K."/>
            <person name="Iwasaki W."/>
        </authorList>
    </citation>
    <scope>NUCLEOTIDE SEQUENCE [LARGE SCALE GENOMIC DNA]</scope>
    <source>
        <strain evidence="5 6">KCTC 12100</strain>
    </source>
</reference>
<dbReference type="Proteomes" id="UP000247345">
    <property type="component" value="Unassembled WGS sequence"/>
</dbReference>
<dbReference type="CDD" id="cd23432">
    <property type="entry name" value="beta-trefoil_Ricin_EndoBetaGal-like"/>
    <property type="match status" value="1"/>
</dbReference>
<feature type="chain" id="PRO_5015203537" evidence="2">
    <location>
        <begin position="19"/>
        <end position="820"/>
    </location>
</feature>
<protein>
    <submittedName>
        <fullName evidence="5">Uncharacterized protein</fullName>
    </submittedName>
</protein>
<evidence type="ECO:0000313" key="5">
    <source>
        <dbReference type="EMBL" id="PQJ72654.1"/>
    </source>
</evidence>
<sequence>MKKVVLVFLFLSFQISYSQTSNLLGYDDQGRLTYMPDSKGNVIPDYSNVGYHHSEKELPVVEVKKIIEPVAGDNLVHIQNAINELGLLPLDANGHRGTLLLKAGTYSVSSTIKIKKSGIVIRGEGDATVIVADKRSQSTLIAFEGNGNPIINQSSKTKIIDSYVPVGTRTINVAEGHSFNVGDRIMLERKPNQDWIVLLGMHDLNQTPGNKGDTNWTPEYYTIQYKRKIIGVSGNKLTIDVPVMDLIDPIYSEGFLYKYTWGGRIEEVGIENIRLESFFASQTDENHAWDGVTFNNVENGWAKKVNSYYFTYACVNILNQALKITVDNCTMQEAKGQVIGGRMYSFNTWGQQNLFKNCFAKGGRHDYVTGARVAGPNVFLNSKSIEAVQPSGPHQRWASGILFDNIDIQGHNLELANRRNSGSGHGWTSVSCMLWNSSADRLIIAELPSDHTNWSIGSEGPHAEKGCCNATGLELGYVESKNKHLNPSSLFEKQLSDRLNKGVNTFLNVSLTSPIDNYEMRVGETIALSAEASINLGTITKVHFIIDNQFYKEDNTASYSVNWAPTKPGNYSVKAIVFDENNYSVSSIGISVNVKPKVDVIKTYFTFKNVATGKYLESEETTLLASDSGAGEDKEWRLVETGSGDFFNIESKLTGKGVLRFTGGAAGTLIHTNFSGPKVDVDKIWKVVNEGNNIYTFETRNLGRYLYHNSDNTIIHSNKTDDRSKWLLEPVGVLSIDKNKDLDYLKVYPNPTNSNFTIELNNINATSFKIYNVLGKVVYKNETKSKSILLNKENLFKPGVYLIKVLDDQQKVYHSKLIIK</sequence>
<accession>A0A2P6CCL8</accession>
<dbReference type="Gene3D" id="2.80.10.50">
    <property type="match status" value="1"/>
</dbReference>
<evidence type="ECO:0000256" key="2">
    <source>
        <dbReference type="SAM" id="SignalP"/>
    </source>
</evidence>
<name>A0A2P6CCL8_9FLAO</name>
<dbReference type="InterPro" id="IPR011050">
    <property type="entry name" value="Pectin_lyase_fold/virulence"/>
</dbReference>
<dbReference type="Pfam" id="PF18962">
    <property type="entry name" value="Por_Secre_tail"/>
    <property type="match status" value="1"/>
</dbReference>
<dbReference type="SUPFAM" id="SSF51126">
    <property type="entry name" value="Pectin lyase-like"/>
    <property type="match status" value="1"/>
</dbReference>
<dbReference type="InterPro" id="IPR013783">
    <property type="entry name" value="Ig-like_fold"/>
</dbReference>
<comment type="caution">
    <text evidence="5">The sequence shown here is derived from an EMBL/GenBank/DDBJ whole genome shotgun (WGS) entry which is preliminary data.</text>
</comment>
<dbReference type="Pfam" id="PF17957">
    <property type="entry name" value="Big_7"/>
    <property type="match status" value="1"/>
</dbReference>
<dbReference type="InterPro" id="IPR035992">
    <property type="entry name" value="Ricin_B-like_lectins"/>
</dbReference>
<gene>
    <name evidence="5" type="ORF">BTO14_05010</name>
</gene>
<dbReference type="SUPFAM" id="SSF50370">
    <property type="entry name" value="Ricin B-like lectins"/>
    <property type="match status" value="1"/>
</dbReference>
<proteinExistence type="predicted"/>